<accession>A0A6L9MEW6</accession>
<reference evidence="2 3" key="1">
    <citation type="submission" date="2020-01" db="EMBL/GenBank/DDBJ databases">
        <title>Genomes of bacteria type strains.</title>
        <authorList>
            <person name="Chen J."/>
            <person name="Zhu S."/>
            <person name="Chen J."/>
        </authorList>
    </citation>
    <scope>NUCLEOTIDE SEQUENCE [LARGE SCALE GENOMIC DNA]</scope>
    <source>
        <strain evidence="2 3">KCTC 52919</strain>
    </source>
</reference>
<evidence type="ECO:0000313" key="3">
    <source>
        <dbReference type="Proteomes" id="UP000476332"/>
    </source>
</evidence>
<feature type="transmembrane region" description="Helical" evidence="1">
    <location>
        <begin position="136"/>
        <end position="157"/>
    </location>
</feature>
<organism evidence="2 3">
    <name type="scientific">Aurantimonas aggregata</name>
    <dbReference type="NCBI Taxonomy" id="2047720"/>
    <lineage>
        <taxon>Bacteria</taxon>
        <taxon>Pseudomonadati</taxon>
        <taxon>Pseudomonadota</taxon>
        <taxon>Alphaproteobacteria</taxon>
        <taxon>Hyphomicrobiales</taxon>
        <taxon>Aurantimonadaceae</taxon>
        <taxon>Aurantimonas</taxon>
    </lineage>
</organism>
<keyword evidence="1" id="KW-1133">Transmembrane helix</keyword>
<evidence type="ECO:0000313" key="2">
    <source>
        <dbReference type="EMBL" id="NDV86359.1"/>
    </source>
</evidence>
<sequence>MMSALLIRLFAAILLGLTFSQSVEFTQQYVQRLGGAADELRQVVARFDDSARTFSLSRQQALERLRAHADTLVVRQGADAATTIARYEAVERRYRDLIEAAPLSRPFIAAGDPDWAIAGRTGEDYRPALPVSLEGLLLTLAGFGLGWAVGASCHGAVRMRRRRRARRIPYG</sequence>
<dbReference type="Proteomes" id="UP000476332">
    <property type="component" value="Unassembled WGS sequence"/>
</dbReference>
<keyword evidence="3" id="KW-1185">Reference proteome</keyword>
<dbReference type="RefSeq" id="WP_163043107.1">
    <property type="nucleotide sequence ID" value="NZ_JAAAMJ010000003.1"/>
</dbReference>
<dbReference type="AlphaFoldDB" id="A0A6L9MEW6"/>
<name>A0A6L9MEW6_9HYPH</name>
<keyword evidence="1" id="KW-0812">Transmembrane</keyword>
<evidence type="ECO:0000256" key="1">
    <source>
        <dbReference type="SAM" id="Phobius"/>
    </source>
</evidence>
<dbReference type="EMBL" id="JAAAMJ010000003">
    <property type="protein sequence ID" value="NDV86359.1"/>
    <property type="molecule type" value="Genomic_DNA"/>
</dbReference>
<dbReference type="InterPro" id="IPR022584">
    <property type="entry name" value="DUF2937"/>
</dbReference>
<dbReference type="Pfam" id="PF11157">
    <property type="entry name" value="DUF2937"/>
    <property type="match status" value="1"/>
</dbReference>
<gene>
    <name evidence="2" type="ORF">GTW51_06560</name>
</gene>
<comment type="caution">
    <text evidence="2">The sequence shown here is derived from an EMBL/GenBank/DDBJ whole genome shotgun (WGS) entry which is preliminary data.</text>
</comment>
<proteinExistence type="predicted"/>
<keyword evidence="1" id="KW-0472">Membrane</keyword>
<protein>
    <submittedName>
        <fullName evidence="2">DUF2937 family protein</fullName>
    </submittedName>
</protein>